<protein>
    <recommendedName>
        <fullName evidence="4">Ig-like domain-containing protein</fullName>
    </recommendedName>
</protein>
<dbReference type="InterPro" id="IPR003599">
    <property type="entry name" value="Ig_sub"/>
</dbReference>
<dbReference type="InterPro" id="IPR013106">
    <property type="entry name" value="Ig_V-set"/>
</dbReference>
<dbReference type="Pfam" id="PF07686">
    <property type="entry name" value="V-set"/>
    <property type="match status" value="1"/>
</dbReference>
<dbReference type="PANTHER" id="PTHR23266">
    <property type="entry name" value="IMMUNOGLOBULIN HEAVY CHAIN"/>
    <property type="match status" value="1"/>
</dbReference>
<dbReference type="GO" id="GO:0019814">
    <property type="term" value="C:immunoglobulin complex"/>
    <property type="evidence" value="ECO:0007669"/>
    <property type="project" value="UniProtKB-KW"/>
</dbReference>
<dbReference type="AlphaFoldDB" id="A0A674IS77"/>
<evidence type="ECO:0000313" key="5">
    <source>
        <dbReference type="Ensembl" id="ENSTMTP00000012376.1"/>
    </source>
</evidence>
<keyword evidence="1" id="KW-0391">Immunity</keyword>
<reference evidence="5" key="2">
    <citation type="submission" date="2025-09" db="UniProtKB">
        <authorList>
            <consortium name="Ensembl"/>
        </authorList>
    </citation>
    <scope>IDENTIFICATION</scope>
</reference>
<evidence type="ECO:0000313" key="6">
    <source>
        <dbReference type="Proteomes" id="UP000472274"/>
    </source>
</evidence>
<dbReference type="InterPro" id="IPR036179">
    <property type="entry name" value="Ig-like_dom_sf"/>
</dbReference>
<dbReference type="InParanoid" id="A0A674IS77"/>
<evidence type="ECO:0000256" key="2">
    <source>
        <dbReference type="ARBA" id="ARBA00023130"/>
    </source>
</evidence>
<dbReference type="GeneTree" id="ENSGT01030000234536"/>
<evidence type="ECO:0000256" key="1">
    <source>
        <dbReference type="ARBA" id="ARBA00022859"/>
    </source>
</evidence>
<evidence type="ECO:0000259" key="4">
    <source>
        <dbReference type="PROSITE" id="PS50835"/>
    </source>
</evidence>
<dbReference type="InterPro" id="IPR050199">
    <property type="entry name" value="IgHV"/>
</dbReference>
<dbReference type="Proteomes" id="UP000472274">
    <property type="component" value="Unplaced"/>
</dbReference>
<dbReference type="SUPFAM" id="SSF48726">
    <property type="entry name" value="Immunoglobulin"/>
    <property type="match status" value="1"/>
</dbReference>
<organism evidence="5 6">
    <name type="scientific">Terrapene triunguis</name>
    <name type="common">Three-toed box turtle</name>
    <dbReference type="NCBI Taxonomy" id="2587831"/>
    <lineage>
        <taxon>Eukaryota</taxon>
        <taxon>Metazoa</taxon>
        <taxon>Chordata</taxon>
        <taxon>Craniata</taxon>
        <taxon>Vertebrata</taxon>
        <taxon>Euteleostomi</taxon>
        <taxon>Archelosauria</taxon>
        <taxon>Testudinata</taxon>
        <taxon>Testudines</taxon>
        <taxon>Cryptodira</taxon>
        <taxon>Durocryptodira</taxon>
        <taxon>Testudinoidea</taxon>
        <taxon>Emydidae</taxon>
        <taxon>Terrapene</taxon>
    </lineage>
</organism>
<dbReference type="PROSITE" id="PS50835">
    <property type="entry name" value="IG_LIKE"/>
    <property type="match status" value="1"/>
</dbReference>
<accession>A0A674IS77</accession>
<dbReference type="SMART" id="SM00409">
    <property type="entry name" value="IG"/>
    <property type="match status" value="1"/>
</dbReference>
<dbReference type="InterPro" id="IPR007110">
    <property type="entry name" value="Ig-like_dom"/>
</dbReference>
<dbReference type="GO" id="GO:0002250">
    <property type="term" value="P:adaptive immune response"/>
    <property type="evidence" value="ECO:0007669"/>
    <property type="project" value="UniProtKB-KW"/>
</dbReference>
<keyword evidence="6" id="KW-1185">Reference proteome</keyword>
<name>A0A674IS77_9SAUR</name>
<dbReference type="InterPro" id="IPR013783">
    <property type="entry name" value="Ig-like_fold"/>
</dbReference>
<dbReference type="Gene3D" id="2.60.40.10">
    <property type="entry name" value="Immunoglobulins"/>
    <property type="match status" value="1"/>
</dbReference>
<feature type="domain" description="Ig-like" evidence="4">
    <location>
        <begin position="25"/>
        <end position="133"/>
    </location>
</feature>
<keyword evidence="2" id="KW-1064">Adaptive immunity</keyword>
<proteinExistence type="predicted"/>
<evidence type="ECO:0000256" key="3">
    <source>
        <dbReference type="ARBA" id="ARBA00043265"/>
    </source>
</evidence>
<dbReference type="GO" id="GO:0005576">
    <property type="term" value="C:extracellular region"/>
    <property type="evidence" value="ECO:0007669"/>
    <property type="project" value="UniProtKB-ARBA"/>
</dbReference>
<reference evidence="5" key="1">
    <citation type="submission" date="2025-08" db="UniProtKB">
        <authorList>
            <consortium name="Ensembl"/>
        </authorList>
    </citation>
    <scope>IDENTIFICATION</scope>
</reference>
<keyword evidence="3" id="KW-1280">Immunoglobulin</keyword>
<sequence length="148" mass="16432">LDALIHKQIQWRSNWFSSSAAGVLSEIRLEQWGPDQVKPTESARLTCAVYGTSVDGNDWSWIRQPPGRGLEWLGVIWSGGGTGYSSGIKDRIRITRDSSKGQVYLQLNNMEAADTATYYCARRHSGTAQQSVHAKSFLPRPCHPCPTP</sequence>
<dbReference type="Ensembl" id="ENSTMTT00000012805.1">
    <property type="protein sequence ID" value="ENSTMTP00000012376.1"/>
    <property type="gene ID" value="ENSTMTG00000008944.1"/>
</dbReference>
<dbReference type="SMART" id="SM00406">
    <property type="entry name" value="IGv"/>
    <property type="match status" value="1"/>
</dbReference>